<evidence type="ECO:0000313" key="1">
    <source>
        <dbReference type="EMBL" id="KKO20295.1"/>
    </source>
</evidence>
<evidence type="ECO:0000313" key="2">
    <source>
        <dbReference type="Proteomes" id="UP000034954"/>
    </source>
</evidence>
<name>A0A0M2UXJ5_9BACT</name>
<dbReference type="AlphaFoldDB" id="A0A0M2UXJ5"/>
<dbReference type="EMBL" id="LAQJ01000117">
    <property type="protein sequence ID" value="KKO20295.1"/>
    <property type="molecule type" value="Genomic_DNA"/>
</dbReference>
<accession>A0A0M2UXJ5</accession>
<keyword evidence="2" id="KW-1185">Reference proteome</keyword>
<dbReference type="Gene3D" id="1.10.1130.10">
    <property type="entry name" value="Flavocytochrome C3, Chain A"/>
    <property type="match status" value="1"/>
</dbReference>
<organism evidence="1 2">
    <name type="scientific">Candidatus Brocadia fulgida</name>
    <dbReference type="NCBI Taxonomy" id="380242"/>
    <lineage>
        <taxon>Bacteria</taxon>
        <taxon>Pseudomonadati</taxon>
        <taxon>Planctomycetota</taxon>
        <taxon>Candidatus Brocadiia</taxon>
        <taxon>Candidatus Brocadiales</taxon>
        <taxon>Candidatus Brocadiaceae</taxon>
        <taxon>Candidatus Brocadia</taxon>
    </lineage>
</organism>
<gene>
    <name evidence="1" type="ORF">BROFUL_00969</name>
</gene>
<reference evidence="1 2" key="1">
    <citation type="journal article" date="2013" name="BMC Microbiol.">
        <title>Identification of the type II cytochrome c maturation pathway in anammox bacteria by comparative genomics.</title>
        <authorList>
            <person name="Ferousi C."/>
            <person name="Speth D.R."/>
            <person name="Reimann J."/>
            <person name="Op den Camp H.J."/>
            <person name="Allen J.W."/>
            <person name="Keltjens J.T."/>
            <person name="Jetten M.S."/>
        </authorList>
    </citation>
    <scope>NUCLEOTIDE SEQUENCE [LARGE SCALE GENOMIC DNA]</scope>
    <source>
        <strain evidence="1">RU1</strain>
    </source>
</reference>
<protein>
    <submittedName>
        <fullName evidence="1">Heme protein</fullName>
    </submittedName>
</protein>
<dbReference type="Proteomes" id="UP000034954">
    <property type="component" value="Unassembled WGS sequence"/>
</dbReference>
<dbReference type="SUPFAM" id="SSF48695">
    <property type="entry name" value="Multiheme cytochromes"/>
    <property type="match status" value="1"/>
</dbReference>
<sequence length="198" mass="22321">MLAFVNRQYAKGCLVIAGFLVCFSGGGMALSYAEPTEKGVPNVTYSNPYFKGTKEEKDAQIKRMTSLFGVECDFCHNEDLTVFTDEGKKSKEMMKASVALGVECDYCHLDRKRYKENEKQAKKMFELCEIMGTDCNFCHAGKGKLTPRGEASKTAFVTRDWATEGTKRCLECHIEKKQFALNFYGWQVFNALKGLKGM</sequence>
<proteinExistence type="predicted"/>
<comment type="caution">
    <text evidence="1">The sequence shown here is derived from an EMBL/GenBank/DDBJ whole genome shotgun (WGS) entry which is preliminary data.</text>
</comment>
<dbReference type="InterPro" id="IPR036280">
    <property type="entry name" value="Multihaem_cyt_sf"/>
</dbReference>